<evidence type="ECO:0000313" key="2">
    <source>
        <dbReference type="EMBL" id="KAJ5096623.1"/>
    </source>
</evidence>
<protein>
    <recommendedName>
        <fullName evidence="1">Aminoglycoside phosphotransferase domain-containing protein</fullName>
    </recommendedName>
</protein>
<keyword evidence="3" id="KW-1185">Reference proteome</keyword>
<gene>
    <name evidence="2" type="ORF">N7456_007344</name>
</gene>
<evidence type="ECO:0000259" key="1">
    <source>
        <dbReference type="Pfam" id="PF01636"/>
    </source>
</evidence>
<comment type="caution">
    <text evidence="2">The sequence shown here is derived from an EMBL/GenBank/DDBJ whole genome shotgun (WGS) entry which is preliminary data.</text>
</comment>
<dbReference type="SUPFAM" id="SSF56112">
    <property type="entry name" value="Protein kinase-like (PK-like)"/>
    <property type="match status" value="1"/>
</dbReference>
<dbReference type="InterPro" id="IPR002575">
    <property type="entry name" value="Aminoglycoside_PTrfase"/>
</dbReference>
<dbReference type="InterPro" id="IPR051678">
    <property type="entry name" value="AGP_Transferase"/>
</dbReference>
<organism evidence="2 3">
    <name type="scientific">Penicillium angulare</name>
    <dbReference type="NCBI Taxonomy" id="116970"/>
    <lineage>
        <taxon>Eukaryota</taxon>
        <taxon>Fungi</taxon>
        <taxon>Dikarya</taxon>
        <taxon>Ascomycota</taxon>
        <taxon>Pezizomycotina</taxon>
        <taxon>Eurotiomycetes</taxon>
        <taxon>Eurotiomycetidae</taxon>
        <taxon>Eurotiales</taxon>
        <taxon>Aspergillaceae</taxon>
        <taxon>Penicillium</taxon>
    </lineage>
</organism>
<dbReference type="Gene3D" id="3.30.200.20">
    <property type="entry name" value="Phosphorylase Kinase, domain 1"/>
    <property type="match status" value="1"/>
</dbReference>
<dbReference type="Proteomes" id="UP001149165">
    <property type="component" value="Unassembled WGS sequence"/>
</dbReference>
<dbReference type="PANTHER" id="PTHR21310">
    <property type="entry name" value="AMINOGLYCOSIDE PHOSPHOTRANSFERASE-RELATED-RELATED"/>
    <property type="match status" value="1"/>
</dbReference>
<dbReference type="OrthoDB" id="5412996at2759"/>
<dbReference type="AlphaFoldDB" id="A0A9W9FAI0"/>
<name>A0A9W9FAI0_9EURO</name>
<evidence type="ECO:0000313" key="3">
    <source>
        <dbReference type="Proteomes" id="UP001149165"/>
    </source>
</evidence>
<feature type="domain" description="Aminoglycoside phosphotransferase" evidence="1">
    <location>
        <begin position="91"/>
        <end position="332"/>
    </location>
</feature>
<dbReference type="Gene3D" id="3.90.1200.10">
    <property type="match status" value="1"/>
</dbReference>
<dbReference type="Pfam" id="PF01636">
    <property type="entry name" value="APH"/>
    <property type="match status" value="1"/>
</dbReference>
<reference evidence="2" key="2">
    <citation type="journal article" date="2023" name="IMA Fungus">
        <title>Comparative genomic study of the Penicillium genus elucidates a diverse pangenome and 15 lateral gene transfer events.</title>
        <authorList>
            <person name="Petersen C."/>
            <person name="Sorensen T."/>
            <person name="Nielsen M.R."/>
            <person name="Sondergaard T.E."/>
            <person name="Sorensen J.L."/>
            <person name="Fitzpatrick D.A."/>
            <person name="Frisvad J.C."/>
            <person name="Nielsen K.L."/>
        </authorList>
    </citation>
    <scope>NUCLEOTIDE SEQUENCE</scope>
    <source>
        <strain evidence="2">IBT 30069</strain>
    </source>
</reference>
<sequence>MDPRMRYDDAARETSDALADWWASYILKDETSHQIAEFLLKHHKYVDCPGDPLPVFDTLSTGAFNTALQMKFARSPGVIIRFPLPGAIMFPEEKLRNEVAIMRLIRDQTTIPVPFVIHSGTKRESPAGLGPFIIMDTIEHTMDMVDKLKTPGRPNGERNILDPNISIAELQTMYKSLARILISLSKLSYNSIGSLRQIDDFTWHVADRPLSLHLNELVRLGTLPCSKLPLPGTTFETASSYFDTLAELHISHLISQRNDSIESTDDCRRKFIARLLFRRIVQDETLRAQWVTHENGPFPLWCDDFRPGNVLVDNDVNITGVVDWEFSYTAPVEFSHAPPWWLLLEKPEYWPQGLDDWCIEYEKRLDVFLVAMMECESEKEGERLGKSQTLADAMRKSWASGDFWIMYAARNNFAFDAIYWSKIDKRFFGETDSEDLGDVWKSRVHLLRPDEQEFIERQVVLKMEAMETRELAWDADGLTLDAMELMMSTKGSS</sequence>
<reference evidence="2" key="1">
    <citation type="submission" date="2022-11" db="EMBL/GenBank/DDBJ databases">
        <authorList>
            <person name="Petersen C."/>
        </authorList>
    </citation>
    <scope>NUCLEOTIDE SEQUENCE</scope>
    <source>
        <strain evidence="2">IBT 30069</strain>
    </source>
</reference>
<proteinExistence type="predicted"/>
<accession>A0A9W9FAI0</accession>
<dbReference type="InterPro" id="IPR011009">
    <property type="entry name" value="Kinase-like_dom_sf"/>
</dbReference>
<dbReference type="PANTHER" id="PTHR21310:SF37">
    <property type="entry name" value="AMINOGLYCOSIDE PHOSPHOTRANSFERASE DOMAIN-CONTAINING PROTEIN"/>
    <property type="match status" value="1"/>
</dbReference>
<dbReference type="EMBL" id="JAPQKH010000005">
    <property type="protein sequence ID" value="KAJ5096623.1"/>
    <property type="molecule type" value="Genomic_DNA"/>
</dbReference>